<dbReference type="Proteomes" id="UP000464787">
    <property type="component" value="Chromosome"/>
</dbReference>
<evidence type="ECO:0000313" key="2">
    <source>
        <dbReference type="Proteomes" id="UP000464787"/>
    </source>
</evidence>
<keyword evidence="2" id="KW-1185">Reference proteome</keyword>
<dbReference type="KEGG" id="xyk:GT347_08865"/>
<gene>
    <name evidence="1" type="ORF">GT347_08865</name>
</gene>
<name>A0A857J5I2_9BURK</name>
<dbReference type="EMBL" id="CP047650">
    <property type="protein sequence ID" value="QHI98095.1"/>
    <property type="molecule type" value="Genomic_DNA"/>
</dbReference>
<evidence type="ECO:0000313" key="1">
    <source>
        <dbReference type="EMBL" id="QHI98095.1"/>
    </source>
</evidence>
<dbReference type="PROSITE" id="PS52050">
    <property type="entry name" value="WYL"/>
    <property type="match status" value="1"/>
</dbReference>
<reference evidence="1 2" key="1">
    <citation type="submission" date="2020-01" db="EMBL/GenBank/DDBJ databases">
        <title>Genome sequencing of strain KACC 21265.</title>
        <authorList>
            <person name="Heo J."/>
            <person name="Kim S.-J."/>
            <person name="Kim J.-S."/>
            <person name="Hong S.-B."/>
            <person name="Kwon S.-W."/>
        </authorList>
    </citation>
    <scope>NUCLEOTIDE SEQUENCE [LARGE SCALE GENOMIC DNA]</scope>
    <source>
        <strain evidence="1 2">KACC 21265</strain>
    </source>
</reference>
<dbReference type="AlphaFoldDB" id="A0A857J5I2"/>
<accession>A0A857J5I2</accession>
<sequence>MPELIAAVRAKKAISFIYRGARRTVEPHAVGVGHDGGVWLSAYQTAGHSVMPGQDWVYCKVDAVESLQEVPVRFLRTRPGYSREDSRFMRFYAAL</sequence>
<organism evidence="1 2">
    <name type="scientific">Xylophilus rhododendri</name>
    <dbReference type="NCBI Taxonomy" id="2697032"/>
    <lineage>
        <taxon>Bacteria</taxon>
        <taxon>Pseudomonadati</taxon>
        <taxon>Pseudomonadota</taxon>
        <taxon>Betaproteobacteria</taxon>
        <taxon>Burkholderiales</taxon>
        <taxon>Xylophilus</taxon>
    </lineage>
</organism>
<proteinExistence type="predicted"/>
<dbReference type="RefSeq" id="WP_160551612.1">
    <property type="nucleotide sequence ID" value="NZ_CP047650.1"/>
</dbReference>
<protein>
    <recommendedName>
        <fullName evidence="3">WYL domain-containing protein</fullName>
    </recommendedName>
</protein>
<evidence type="ECO:0008006" key="3">
    <source>
        <dbReference type="Google" id="ProtNLM"/>
    </source>
</evidence>